<keyword evidence="2" id="KW-0489">Methyltransferase</keyword>
<keyword evidence="2" id="KW-0808">Transferase</keyword>
<accession>A0A2U1Q8X8</accession>
<dbReference type="InterPro" id="IPR005299">
    <property type="entry name" value="MeTrfase_7"/>
</dbReference>
<dbReference type="GO" id="GO:0032259">
    <property type="term" value="P:methylation"/>
    <property type="evidence" value="ECO:0007669"/>
    <property type="project" value="UniProtKB-KW"/>
</dbReference>
<name>A0A2U1Q8X8_ARTAN</name>
<dbReference type="GO" id="GO:0008168">
    <property type="term" value="F:methyltransferase activity"/>
    <property type="evidence" value="ECO:0007669"/>
    <property type="project" value="UniProtKB-KW"/>
</dbReference>
<comment type="caution">
    <text evidence="2">The sequence shown here is derived from an EMBL/GenBank/DDBJ whole genome shotgun (WGS) entry which is preliminary data.</text>
</comment>
<dbReference type="PANTHER" id="PTHR31009">
    <property type="entry name" value="S-ADENOSYL-L-METHIONINE:CARBOXYL METHYLTRANSFERASE FAMILY PROTEIN"/>
    <property type="match status" value="1"/>
</dbReference>
<comment type="similarity">
    <text evidence="1">Belongs to the methyltransferase superfamily. Type-7 methyltransferase family.</text>
</comment>
<evidence type="ECO:0000256" key="1">
    <source>
        <dbReference type="ARBA" id="ARBA00007967"/>
    </source>
</evidence>
<dbReference type="Pfam" id="PF03492">
    <property type="entry name" value="Methyltransf_7"/>
    <property type="match status" value="1"/>
</dbReference>
<evidence type="ECO:0000313" key="3">
    <source>
        <dbReference type="Proteomes" id="UP000245207"/>
    </source>
</evidence>
<dbReference type="EMBL" id="PKPP01000313">
    <property type="protein sequence ID" value="PWA94465.1"/>
    <property type="molecule type" value="Genomic_DNA"/>
</dbReference>
<sequence length="248" mass="28684">MILTPSLNPCQCSMPSIIRRTSANILFREYLVLFMGGSFLTRLKSMHLFHSSGSLHWLSQLPEGLEINGPNVYMAKTSPPIVFEMYRMQFQKDFAMFLESRSKETMHGGHIWSSHLEDEMMWIQVAMIGLVKESEIKSFNVPMYTPYKDEVMDLIHKQGSFSLDLLESYEVNWDPYDTDYASVKVSDEPIHGKRVAKILRAAVEPMLITYFGNSAMDMVFQKFEKYVNEHLSSEKTKHYVILVSITKI</sequence>
<reference evidence="2 3" key="1">
    <citation type="journal article" date="2018" name="Mol. Plant">
        <title>The genome of Artemisia annua provides insight into the evolution of Asteraceae family and artemisinin biosynthesis.</title>
        <authorList>
            <person name="Shen Q."/>
            <person name="Zhang L."/>
            <person name="Liao Z."/>
            <person name="Wang S."/>
            <person name="Yan T."/>
            <person name="Shi P."/>
            <person name="Liu M."/>
            <person name="Fu X."/>
            <person name="Pan Q."/>
            <person name="Wang Y."/>
            <person name="Lv Z."/>
            <person name="Lu X."/>
            <person name="Zhang F."/>
            <person name="Jiang W."/>
            <person name="Ma Y."/>
            <person name="Chen M."/>
            <person name="Hao X."/>
            <person name="Li L."/>
            <person name="Tang Y."/>
            <person name="Lv G."/>
            <person name="Zhou Y."/>
            <person name="Sun X."/>
            <person name="Brodelius P.E."/>
            <person name="Rose J.K.C."/>
            <person name="Tang K."/>
        </authorList>
    </citation>
    <scope>NUCLEOTIDE SEQUENCE [LARGE SCALE GENOMIC DNA]</scope>
    <source>
        <strain evidence="3">cv. Huhao1</strain>
        <tissue evidence="2">Leaf</tissue>
    </source>
</reference>
<dbReference type="Proteomes" id="UP000245207">
    <property type="component" value="Unassembled WGS sequence"/>
</dbReference>
<dbReference type="Gene3D" id="3.40.50.150">
    <property type="entry name" value="Vaccinia Virus protein VP39"/>
    <property type="match status" value="1"/>
</dbReference>
<keyword evidence="3" id="KW-1185">Reference proteome</keyword>
<gene>
    <name evidence="2" type="ORF">CTI12_AA019570</name>
</gene>
<dbReference type="AlphaFoldDB" id="A0A2U1Q8X8"/>
<dbReference type="STRING" id="35608.A0A2U1Q8X8"/>
<dbReference type="InterPro" id="IPR029063">
    <property type="entry name" value="SAM-dependent_MTases_sf"/>
</dbReference>
<proteinExistence type="inferred from homology"/>
<dbReference type="OrthoDB" id="668107at2759"/>
<organism evidence="2 3">
    <name type="scientific">Artemisia annua</name>
    <name type="common">Sweet wormwood</name>
    <dbReference type="NCBI Taxonomy" id="35608"/>
    <lineage>
        <taxon>Eukaryota</taxon>
        <taxon>Viridiplantae</taxon>
        <taxon>Streptophyta</taxon>
        <taxon>Embryophyta</taxon>
        <taxon>Tracheophyta</taxon>
        <taxon>Spermatophyta</taxon>
        <taxon>Magnoliopsida</taxon>
        <taxon>eudicotyledons</taxon>
        <taxon>Gunneridae</taxon>
        <taxon>Pentapetalae</taxon>
        <taxon>asterids</taxon>
        <taxon>campanulids</taxon>
        <taxon>Asterales</taxon>
        <taxon>Asteraceae</taxon>
        <taxon>Asteroideae</taxon>
        <taxon>Anthemideae</taxon>
        <taxon>Artemisiinae</taxon>
        <taxon>Artemisia</taxon>
    </lineage>
</organism>
<dbReference type="SUPFAM" id="SSF53335">
    <property type="entry name" value="S-adenosyl-L-methionine-dependent methyltransferases"/>
    <property type="match status" value="1"/>
</dbReference>
<protein>
    <submittedName>
        <fullName evidence="2">SAM dependent carboxyl methyltransferase</fullName>
    </submittedName>
</protein>
<evidence type="ECO:0000313" key="2">
    <source>
        <dbReference type="EMBL" id="PWA94465.1"/>
    </source>
</evidence>